<name>A0A427AWE9_ENSVE</name>
<dbReference type="EMBL" id="AMZH03001110">
    <property type="protein sequence ID" value="RRT80580.1"/>
    <property type="molecule type" value="Genomic_DNA"/>
</dbReference>
<dbReference type="AlphaFoldDB" id="A0A427AWE9"/>
<accession>A0A427AWE9</accession>
<organism evidence="1 2">
    <name type="scientific">Ensete ventricosum</name>
    <name type="common">Abyssinian banana</name>
    <name type="synonym">Musa ensete</name>
    <dbReference type="NCBI Taxonomy" id="4639"/>
    <lineage>
        <taxon>Eukaryota</taxon>
        <taxon>Viridiplantae</taxon>
        <taxon>Streptophyta</taxon>
        <taxon>Embryophyta</taxon>
        <taxon>Tracheophyta</taxon>
        <taxon>Spermatophyta</taxon>
        <taxon>Magnoliopsida</taxon>
        <taxon>Liliopsida</taxon>
        <taxon>Zingiberales</taxon>
        <taxon>Musaceae</taxon>
        <taxon>Ensete</taxon>
    </lineage>
</organism>
<protein>
    <submittedName>
        <fullName evidence="1">Uncharacterized protein</fullName>
    </submittedName>
</protein>
<sequence>MQLAPTESCVVSEPKRPSIRLFACPGSAFVKKEVCGSENRRGREDHQTGRLGKGGSVAYWPSDDIKEAFGSSLRVRVPPSPTFISAAIATCSITYESSLVESQLVSVVFLLFSVFDSCFLVLQLFRIVVAFSACDVCGLRFVDLFVLR</sequence>
<reference evidence="1 2" key="1">
    <citation type="journal article" date="2014" name="Agronomy (Basel)">
        <title>A Draft Genome Sequence for Ensete ventricosum, the Drought-Tolerant Tree Against Hunger.</title>
        <authorList>
            <person name="Harrison J."/>
            <person name="Moore K.A."/>
            <person name="Paszkiewicz K."/>
            <person name="Jones T."/>
            <person name="Grant M."/>
            <person name="Ambacheew D."/>
            <person name="Muzemil S."/>
            <person name="Studholme D.J."/>
        </authorList>
    </citation>
    <scope>NUCLEOTIDE SEQUENCE [LARGE SCALE GENOMIC DNA]</scope>
</reference>
<gene>
    <name evidence="1" type="ORF">B296_00006474</name>
</gene>
<proteinExistence type="predicted"/>
<dbReference type="Proteomes" id="UP000287651">
    <property type="component" value="Unassembled WGS sequence"/>
</dbReference>
<comment type="caution">
    <text evidence="1">The sequence shown here is derived from an EMBL/GenBank/DDBJ whole genome shotgun (WGS) entry which is preliminary data.</text>
</comment>
<evidence type="ECO:0000313" key="1">
    <source>
        <dbReference type="EMBL" id="RRT80580.1"/>
    </source>
</evidence>
<evidence type="ECO:0000313" key="2">
    <source>
        <dbReference type="Proteomes" id="UP000287651"/>
    </source>
</evidence>